<dbReference type="AlphaFoldDB" id="A0AA94L6F3"/>
<gene>
    <name evidence="1" type="ORF">SAMN02745151_02999</name>
</gene>
<name>A0AA94L6F3_ANAPI</name>
<feature type="non-terminal residue" evidence="1">
    <location>
        <position position="417"/>
    </location>
</feature>
<proteinExistence type="predicted"/>
<sequence>MIDLGSLVAKVVVDSGDGTKKLQDFSTQAENTDGKMKTFANNVSGGVKTAVLGITAAVSASAVALYGMATKSAEATDRIDKMSQKIGISREAFQEMDFVCSQSGMSVEQLQVGMKTLTSAMDGVASGNKNNIEQFQKLGVAVTNADGSLRKQEDVMFDAMSALQSMENQTEKARLATELFGKSGSEMMPMLNGAAGSIEEMRQKAHDLGLVMGDDAIDSGVAFTDMVDQIKRSFGAVTTQVGVEVMPILMELGQFILDNMPTIQEVVSTAFTVIQEVVSVAGQLIGGLIDVIKALVKNAQTEGAFFNAVWEQIKIFIDTTFRGIQALFSAFTALFNGDWEGFWNGVKEFLSILLDGLIQLITNSAKFFLNAGKSIFTSLWDGLKSVWENIKKWVQDTVDWLTDKLTFWRKSKSEMSE</sequence>
<dbReference type="EMBL" id="FQUA01000027">
    <property type="protein sequence ID" value="SHF16838.1"/>
    <property type="molecule type" value="Genomic_DNA"/>
</dbReference>
<protein>
    <submittedName>
        <fullName evidence="1">Uncharacterized protein</fullName>
    </submittedName>
</protein>
<comment type="caution">
    <text evidence="1">The sequence shown here is derived from an EMBL/GenBank/DDBJ whole genome shotgun (WGS) entry which is preliminary data.</text>
</comment>
<organism evidence="1 2">
    <name type="scientific">Anaerotignum propionicum DSM 1682</name>
    <dbReference type="NCBI Taxonomy" id="991789"/>
    <lineage>
        <taxon>Bacteria</taxon>
        <taxon>Bacillati</taxon>
        <taxon>Bacillota</taxon>
        <taxon>Clostridia</taxon>
        <taxon>Lachnospirales</taxon>
        <taxon>Anaerotignaceae</taxon>
        <taxon>Anaerotignum</taxon>
    </lineage>
</organism>
<accession>A0AA94L6F3</accession>
<reference evidence="2" key="1">
    <citation type="submission" date="2016-11" db="EMBL/GenBank/DDBJ databases">
        <authorList>
            <person name="Jaros S."/>
            <person name="Januszkiewicz K."/>
            <person name="Wedrychowicz H."/>
        </authorList>
    </citation>
    <scope>NUCLEOTIDE SEQUENCE [LARGE SCALE GENOMIC DNA]</scope>
    <source>
        <strain evidence="2">DSM 1682</strain>
    </source>
</reference>
<evidence type="ECO:0000313" key="2">
    <source>
        <dbReference type="Proteomes" id="UP000184204"/>
    </source>
</evidence>
<evidence type="ECO:0000313" key="1">
    <source>
        <dbReference type="EMBL" id="SHF16838.1"/>
    </source>
</evidence>
<dbReference type="RefSeq" id="WP_143149021.1">
    <property type="nucleotide sequence ID" value="NZ_FQUA01000027.1"/>
</dbReference>
<dbReference type="Proteomes" id="UP000184204">
    <property type="component" value="Unassembled WGS sequence"/>
</dbReference>